<organism evidence="12 13">
    <name type="scientific">Nitratireductor indicus C115</name>
    <dbReference type="NCBI Taxonomy" id="1231190"/>
    <lineage>
        <taxon>Bacteria</taxon>
        <taxon>Pseudomonadati</taxon>
        <taxon>Pseudomonadota</taxon>
        <taxon>Alphaproteobacteria</taxon>
        <taxon>Hyphomicrobiales</taxon>
        <taxon>Phyllobacteriaceae</taxon>
        <taxon>Nitratireductor</taxon>
    </lineage>
</organism>
<keyword evidence="12" id="KW-0969">Cilium</keyword>
<dbReference type="GO" id="GO:0071973">
    <property type="term" value="P:bacterial-type flagellum-dependent cell motility"/>
    <property type="evidence" value="ECO:0007669"/>
    <property type="project" value="InterPro"/>
</dbReference>
<evidence type="ECO:0000256" key="10">
    <source>
        <dbReference type="RuleBase" id="RU364125"/>
    </source>
</evidence>
<dbReference type="InterPro" id="IPR005503">
    <property type="entry name" value="FliL"/>
</dbReference>
<dbReference type="STRING" id="721133.SAMN05216176_110107"/>
<sequence>MALLEQQSTVSKGPSLAIQLVLLLGITALAAGAAWFAGSYLEHMASGAQETAAARSTGHASPQSAPAHGPSNVVDLKPITTNMAEPSEVWMRAELSLVFNGPVDTAVAETIHQDLFAYLRTLKLRQVETPSGFQHLKSDLEERARIRSGGTVDKILFRALLFE</sequence>
<dbReference type="GO" id="GO:0009425">
    <property type="term" value="C:bacterial-type flagellum basal body"/>
    <property type="evidence" value="ECO:0007669"/>
    <property type="project" value="InterPro"/>
</dbReference>
<keyword evidence="9 10" id="KW-0472">Membrane</keyword>
<keyword evidence="12" id="KW-0282">Flagellum</keyword>
<keyword evidence="7 10" id="KW-0283">Flagellar rotation</keyword>
<dbReference type="RefSeq" id="WP_009451225.1">
    <property type="nucleotide sequence ID" value="NZ_AMSI01000010.1"/>
</dbReference>
<evidence type="ECO:0000256" key="1">
    <source>
        <dbReference type="ARBA" id="ARBA00002254"/>
    </source>
</evidence>
<evidence type="ECO:0000256" key="7">
    <source>
        <dbReference type="ARBA" id="ARBA00022779"/>
    </source>
</evidence>
<evidence type="ECO:0000256" key="4">
    <source>
        <dbReference type="ARBA" id="ARBA00022475"/>
    </source>
</evidence>
<accession>K2P2J7</accession>
<dbReference type="eggNOG" id="COG1580">
    <property type="taxonomic scope" value="Bacteria"/>
</dbReference>
<evidence type="ECO:0000256" key="9">
    <source>
        <dbReference type="ARBA" id="ARBA00023136"/>
    </source>
</evidence>
<evidence type="ECO:0000256" key="8">
    <source>
        <dbReference type="ARBA" id="ARBA00022989"/>
    </source>
</evidence>
<reference evidence="12 13" key="1">
    <citation type="journal article" date="2012" name="J. Bacteriol.">
        <title>Genome Sequence of Nitratireductor indicus Type Strain C115.</title>
        <authorList>
            <person name="Lai Q."/>
            <person name="Li G."/>
            <person name="Yu Z."/>
            <person name="Shao Z."/>
        </authorList>
    </citation>
    <scope>NUCLEOTIDE SEQUENCE [LARGE SCALE GENOMIC DNA]</scope>
    <source>
        <strain evidence="12 13">C115</strain>
    </source>
</reference>
<gene>
    <name evidence="12" type="ORF">NA8A_15221</name>
</gene>
<comment type="caution">
    <text evidence="12">The sequence shown here is derived from an EMBL/GenBank/DDBJ whole genome shotgun (WGS) entry which is preliminary data.</text>
</comment>
<feature type="region of interest" description="Disordered" evidence="11">
    <location>
        <begin position="52"/>
        <end position="74"/>
    </location>
</feature>
<protein>
    <recommendedName>
        <fullName evidence="10">Flagellar protein FliL</fullName>
    </recommendedName>
</protein>
<keyword evidence="8 10" id="KW-1133">Transmembrane helix</keyword>
<comment type="function">
    <text evidence="1 10">Controls the rotational direction of flagella during chemotaxis.</text>
</comment>
<keyword evidence="6 10" id="KW-0812">Transmembrane</keyword>
<evidence type="ECO:0000256" key="11">
    <source>
        <dbReference type="SAM" id="MobiDB-lite"/>
    </source>
</evidence>
<feature type="transmembrane region" description="Helical" evidence="10">
    <location>
        <begin position="16"/>
        <end position="37"/>
    </location>
</feature>
<proteinExistence type="inferred from homology"/>
<keyword evidence="10" id="KW-0997">Cell inner membrane</keyword>
<comment type="subcellular location">
    <subcellularLocation>
        <location evidence="10">Cell inner membrane</location>
    </subcellularLocation>
    <subcellularLocation>
        <location evidence="2">Cell membrane</location>
        <topology evidence="2">Single-pass membrane protein</topology>
    </subcellularLocation>
</comment>
<dbReference type="EMBL" id="AMSI01000010">
    <property type="protein sequence ID" value="EKF41571.1"/>
    <property type="molecule type" value="Genomic_DNA"/>
</dbReference>
<dbReference type="GO" id="GO:0006935">
    <property type="term" value="P:chemotaxis"/>
    <property type="evidence" value="ECO:0007669"/>
    <property type="project" value="UniProtKB-KW"/>
</dbReference>
<evidence type="ECO:0000256" key="6">
    <source>
        <dbReference type="ARBA" id="ARBA00022692"/>
    </source>
</evidence>
<dbReference type="AlphaFoldDB" id="K2P2J7"/>
<name>K2P2J7_9HYPH</name>
<evidence type="ECO:0000256" key="3">
    <source>
        <dbReference type="ARBA" id="ARBA00008281"/>
    </source>
</evidence>
<dbReference type="GO" id="GO:0005886">
    <property type="term" value="C:plasma membrane"/>
    <property type="evidence" value="ECO:0007669"/>
    <property type="project" value="UniProtKB-SubCell"/>
</dbReference>
<keyword evidence="13" id="KW-1185">Reference proteome</keyword>
<dbReference type="Pfam" id="PF03748">
    <property type="entry name" value="FliL"/>
    <property type="match status" value="1"/>
</dbReference>
<comment type="similarity">
    <text evidence="3 10">Belongs to the FliL family.</text>
</comment>
<evidence type="ECO:0000256" key="5">
    <source>
        <dbReference type="ARBA" id="ARBA00022500"/>
    </source>
</evidence>
<evidence type="ECO:0000313" key="13">
    <source>
        <dbReference type="Proteomes" id="UP000007374"/>
    </source>
</evidence>
<evidence type="ECO:0000313" key="12">
    <source>
        <dbReference type="EMBL" id="EKF41571.1"/>
    </source>
</evidence>
<dbReference type="OrthoDB" id="7908910at2"/>
<keyword evidence="12" id="KW-0966">Cell projection</keyword>
<dbReference type="PATRIC" id="fig|1231190.3.peg.3155"/>
<dbReference type="Proteomes" id="UP000007374">
    <property type="component" value="Unassembled WGS sequence"/>
</dbReference>
<keyword evidence="5 10" id="KW-0145">Chemotaxis</keyword>
<keyword evidence="4" id="KW-1003">Cell membrane</keyword>
<evidence type="ECO:0000256" key="2">
    <source>
        <dbReference type="ARBA" id="ARBA00004162"/>
    </source>
</evidence>